<gene>
    <name evidence="3" type="ORF">UFOPK3992_00629</name>
</gene>
<dbReference type="Gene3D" id="3.40.50.620">
    <property type="entry name" value="HUPs"/>
    <property type="match status" value="1"/>
</dbReference>
<feature type="domain" description="UspA" evidence="2">
    <location>
        <begin position="1"/>
        <end position="131"/>
    </location>
</feature>
<dbReference type="PANTHER" id="PTHR46268">
    <property type="entry name" value="STRESS RESPONSE PROTEIN NHAX"/>
    <property type="match status" value="1"/>
</dbReference>
<accession>A0A6J7P5E8</accession>
<dbReference type="InterPro" id="IPR006016">
    <property type="entry name" value="UspA"/>
</dbReference>
<sequence>MSKPIIVGYIRTPEGEAALTAAVAESRLRSAPLIIVHSAKGGSENFDDVTENREALEALSVELAAGGVDVRVDDLVRGNDPAVDLIEVADAEDAAMIVIGMRRRSPVGKLLLGSNAQGILLNANCPVLSVKAE</sequence>
<evidence type="ECO:0000256" key="1">
    <source>
        <dbReference type="ARBA" id="ARBA00008791"/>
    </source>
</evidence>
<dbReference type="PANTHER" id="PTHR46268:SF6">
    <property type="entry name" value="UNIVERSAL STRESS PROTEIN UP12"/>
    <property type="match status" value="1"/>
</dbReference>
<dbReference type="AlphaFoldDB" id="A0A6J7P5E8"/>
<comment type="similarity">
    <text evidence="1">Belongs to the universal stress protein A family.</text>
</comment>
<proteinExistence type="inferred from homology"/>
<protein>
    <submittedName>
        <fullName evidence="3">Unannotated protein</fullName>
    </submittedName>
</protein>
<dbReference type="InterPro" id="IPR006015">
    <property type="entry name" value="Universal_stress_UspA"/>
</dbReference>
<dbReference type="InterPro" id="IPR014729">
    <property type="entry name" value="Rossmann-like_a/b/a_fold"/>
</dbReference>
<dbReference type="SUPFAM" id="SSF52402">
    <property type="entry name" value="Adenine nucleotide alpha hydrolases-like"/>
    <property type="match status" value="1"/>
</dbReference>
<dbReference type="EMBL" id="CAFBOZ010000071">
    <property type="protein sequence ID" value="CAB5000840.1"/>
    <property type="molecule type" value="Genomic_DNA"/>
</dbReference>
<evidence type="ECO:0000259" key="2">
    <source>
        <dbReference type="Pfam" id="PF00582"/>
    </source>
</evidence>
<organism evidence="3">
    <name type="scientific">freshwater metagenome</name>
    <dbReference type="NCBI Taxonomy" id="449393"/>
    <lineage>
        <taxon>unclassified sequences</taxon>
        <taxon>metagenomes</taxon>
        <taxon>ecological metagenomes</taxon>
    </lineage>
</organism>
<reference evidence="3" key="1">
    <citation type="submission" date="2020-05" db="EMBL/GenBank/DDBJ databases">
        <authorList>
            <person name="Chiriac C."/>
            <person name="Salcher M."/>
            <person name="Ghai R."/>
            <person name="Kavagutti S V."/>
        </authorList>
    </citation>
    <scope>NUCLEOTIDE SEQUENCE</scope>
</reference>
<dbReference type="CDD" id="cd00293">
    <property type="entry name" value="USP-like"/>
    <property type="match status" value="1"/>
</dbReference>
<name>A0A6J7P5E8_9ZZZZ</name>
<evidence type="ECO:0000313" key="3">
    <source>
        <dbReference type="EMBL" id="CAB5000840.1"/>
    </source>
</evidence>
<dbReference type="Pfam" id="PF00582">
    <property type="entry name" value="Usp"/>
    <property type="match status" value="1"/>
</dbReference>
<dbReference type="PRINTS" id="PR01438">
    <property type="entry name" value="UNVRSLSTRESS"/>
</dbReference>